<gene>
    <name evidence="1" type="ORF">GCM10009824_02750</name>
</gene>
<sequence length="52" mass="6121">MHGFESKLQIHGRAFWRTYDLRTKVLWRGDLNLQVSHGPRTVFEIPDAVRKG</sequence>
<accession>A0ABN2XDF1</accession>
<dbReference type="Proteomes" id="UP001500166">
    <property type="component" value="Unassembled WGS sequence"/>
</dbReference>
<protein>
    <submittedName>
        <fullName evidence="1">Uncharacterized protein</fullName>
    </submittedName>
</protein>
<name>A0ABN2XDF1_9MICC</name>
<organism evidence="1 2">
    <name type="scientific">Kocuria atrinae</name>
    <dbReference type="NCBI Taxonomy" id="592377"/>
    <lineage>
        <taxon>Bacteria</taxon>
        <taxon>Bacillati</taxon>
        <taxon>Actinomycetota</taxon>
        <taxon>Actinomycetes</taxon>
        <taxon>Micrococcales</taxon>
        <taxon>Micrococcaceae</taxon>
        <taxon>Kocuria</taxon>
    </lineage>
</organism>
<dbReference type="EMBL" id="BAAAQA010000002">
    <property type="protein sequence ID" value="GAA2109074.1"/>
    <property type="molecule type" value="Genomic_DNA"/>
</dbReference>
<evidence type="ECO:0000313" key="2">
    <source>
        <dbReference type="Proteomes" id="UP001500166"/>
    </source>
</evidence>
<comment type="caution">
    <text evidence="1">The sequence shown here is derived from an EMBL/GenBank/DDBJ whole genome shotgun (WGS) entry which is preliminary data.</text>
</comment>
<proteinExistence type="predicted"/>
<keyword evidence="2" id="KW-1185">Reference proteome</keyword>
<reference evidence="1 2" key="1">
    <citation type="journal article" date="2019" name="Int. J. Syst. Evol. Microbiol.">
        <title>The Global Catalogue of Microorganisms (GCM) 10K type strain sequencing project: providing services to taxonomists for standard genome sequencing and annotation.</title>
        <authorList>
            <consortium name="The Broad Institute Genomics Platform"/>
            <consortium name="The Broad Institute Genome Sequencing Center for Infectious Disease"/>
            <person name="Wu L."/>
            <person name="Ma J."/>
        </authorList>
    </citation>
    <scope>NUCLEOTIDE SEQUENCE [LARGE SCALE GENOMIC DNA]</scope>
    <source>
        <strain evidence="1 2">JCM 15914</strain>
    </source>
</reference>
<evidence type="ECO:0000313" key="1">
    <source>
        <dbReference type="EMBL" id="GAA2109074.1"/>
    </source>
</evidence>